<evidence type="ECO:0008006" key="3">
    <source>
        <dbReference type="Google" id="ProtNLM"/>
    </source>
</evidence>
<organism evidence="1 2">
    <name type="scientific">Gymnopilus dilepis</name>
    <dbReference type="NCBI Taxonomy" id="231916"/>
    <lineage>
        <taxon>Eukaryota</taxon>
        <taxon>Fungi</taxon>
        <taxon>Dikarya</taxon>
        <taxon>Basidiomycota</taxon>
        <taxon>Agaricomycotina</taxon>
        <taxon>Agaricomycetes</taxon>
        <taxon>Agaricomycetidae</taxon>
        <taxon>Agaricales</taxon>
        <taxon>Agaricineae</taxon>
        <taxon>Hymenogastraceae</taxon>
        <taxon>Gymnopilus</taxon>
    </lineage>
</organism>
<dbReference type="Proteomes" id="UP000284706">
    <property type="component" value="Unassembled WGS sequence"/>
</dbReference>
<proteinExistence type="predicted"/>
<gene>
    <name evidence="1" type="ORF">CVT26_001082</name>
</gene>
<protein>
    <recommendedName>
        <fullName evidence="3">ATP-dependent DNA helicase</fullName>
    </recommendedName>
</protein>
<comment type="caution">
    <text evidence="1">The sequence shown here is derived from an EMBL/GenBank/DDBJ whole genome shotgun (WGS) entry which is preliminary data.</text>
</comment>
<dbReference type="EMBL" id="NHYE01000684">
    <property type="protein sequence ID" value="PPR03975.1"/>
    <property type="molecule type" value="Genomic_DNA"/>
</dbReference>
<accession>A0A409YLS6</accession>
<dbReference type="InParanoid" id="A0A409YLS6"/>
<keyword evidence="2" id="KW-1185">Reference proteome</keyword>
<name>A0A409YLS6_9AGAR</name>
<evidence type="ECO:0000313" key="2">
    <source>
        <dbReference type="Proteomes" id="UP000284706"/>
    </source>
</evidence>
<sequence length="223" mass="25230">MVFSGDFAQLPPAVGGENVSLYSNTIGSVAGHEKSQEEAIGKALWHQITTVVILRQNMRQKTQSPEDTKLRTALENMRYKSCSAEDIAFLRTLITSKSPNRPSICDDEFRNVSIITARNLHKDEINRAGAIRFAEENNQTLTEFFSDDSPYLGNADLEKIRGLKKINSISDEMQQGLWDQPPSTAEKFISGKLSLCIEAKKDLSMDGKPKWETEDNRYWIHYL</sequence>
<evidence type="ECO:0000313" key="1">
    <source>
        <dbReference type="EMBL" id="PPR03975.1"/>
    </source>
</evidence>
<dbReference type="AlphaFoldDB" id="A0A409YLS6"/>
<reference evidence="1 2" key="1">
    <citation type="journal article" date="2018" name="Evol. Lett.">
        <title>Horizontal gene cluster transfer increased hallucinogenic mushroom diversity.</title>
        <authorList>
            <person name="Reynolds H.T."/>
            <person name="Vijayakumar V."/>
            <person name="Gluck-Thaler E."/>
            <person name="Korotkin H.B."/>
            <person name="Matheny P.B."/>
            <person name="Slot J.C."/>
        </authorList>
    </citation>
    <scope>NUCLEOTIDE SEQUENCE [LARGE SCALE GENOMIC DNA]</scope>
    <source>
        <strain evidence="1 2">SRW20</strain>
    </source>
</reference>
<dbReference type="OrthoDB" id="3247165at2759"/>